<feature type="compositionally biased region" description="Basic and acidic residues" evidence="1">
    <location>
        <begin position="98"/>
        <end position="110"/>
    </location>
</feature>
<feature type="region of interest" description="Disordered" evidence="1">
    <location>
        <begin position="88"/>
        <end position="130"/>
    </location>
</feature>
<feature type="region of interest" description="Disordered" evidence="1">
    <location>
        <begin position="153"/>
        <end position="185"/>
    </location>
</feature>
<reference evidence="2 3" key="1">
    <citation type="submission" date="2020-02" db="EMBL/GenBank/DDBJ databases">
        <authorList>
            <person name="Ferguson B K."/>
        </authorList>
    </citation>
    <scope>NUCLEOTIDE SEQUENCE [LARGE SCALE GENOMIC DNA]</scope>
</reference>
<dbReference type="Proteomes" id="UP000479000">
    <property type="component" value="Unassembled WGS sequence"/>
</dbReference>
<organism evidence="2 3">
    <name type="scientific">Nesidiocoris tenuis</name>
    <dbReference type="NCBI Taxonomy" id="355587"/>
    <lineage>
        <taxon>Eukaryota</taxon>
        <taxon>Metazoa</taxon>
        <taxon>Ecdysozoa</taxon>
        <taxon>Arthropoda</taxon>
        <taxon>Hexapoda</taxon>
        <taxon>Insecta</taxon>
        <taxon>Pterygota</taxon>
        <taxon>Neoptera</taxon>
        <taxon>Paraneoptera</taxon>
        <taxon>Hemiptera</taxon>
        <taxon>Heteroptera</taxon>
        <taxon>Panheteroptera</taxon>
        <taxon>Cimicomorpha</taxon>
        <taxon>Miridae</taxon>
        <taxon>Dicyphina</taxon>
        <taxon>Nesidiocoris</taxon>
    </lineage>
</organism>
<dbReference type="EMBL" id="CADCXU010017173">
    <property type="protein sequence ID" value="CAB0006069.1"/>
    <property type="molecule type" value="Genomic_DNA"/>
</dbReference>
<evidence type="ECO:0000313" key="2">
    <source>
        <dbReference type="EMBL" id="CAB0006069.1"/>
    </source>
</evidence>
<accession>A0A6H5GXX7</accession>
<evidence type="ECO:0000313" key="3">
    <source>
        <dbReference type="Proteomes" id="UP000479000"/>
    </source>
</evidence>
<keyword evidence="3" id="KW-1185">Reference proteome</keyword>
<sequence>MVRQPVDISINGKFNSTAGKVGITVVAYNIQFYIMSRTSCRLGYPTCHSKGSLYLCREPLSCSGPYMYSYRAEIPSMEGLGSVHNFATMNDSSTAKRSSRDRENRRDRDAPQFGGAGSGAKTSKPPGTKSNLIYDNLTHENTIPFEHWSRADSPAMETRRPAGTRAGRCRAGQSEEPFDYEPPGPAWRKFGPAARHGSASRSCNFMFGYPASANRLFAASVFRRVPSGVVLWKHSVVREVQHLGVCSRRTSANEERRGQTGSRTRICNKNFLSVRRTPYAVRRTPYAVRRTPYAVR</sequence>
<proteinExistence type="predicted"/>
<evidence type="ECO:0000256" key="1">
    <source>
        <dbReference type="SAM" id="MobiDB-lite"/>
    </source>
</evidence>
<protein>
    <submittedName>
        <fullName evidence="2">Uncharacterized protein</fullName>
    </submittedName>
</protein>
<name>A0A6H5GXX7_9HEMI</name>
<feature type="non-terminal residue" evidence="2">
    <location>
        <position position="296"/>
    </location>
</feature>
<dbReference type="AlphaFoldDB" id="A0A6H5GXX7"/>
<gene>
    <name evidence="2" type="ORF">NTEN_LOCUS11546</name>
</gene>